<dbReference type="EMBL" id="CP060131">
    <property type="protein sequence ID" value="QNG54237.1"/>
    <property type="molecule type" value="Genomic_DNA"/>
</dbReference>
<dbReference type="Proteomes" id="UP000515728">
    <property type="component" value="Chromosome"/>
</dbReference>
<evidence type="ECO:0000256" key="5">
    <source>
        <dbReference type="ARBA" id="ARBA00023136"/>
    </source>
</evidence>
<dbReference type="PANTHER" id="PTHR37937">
    <property type="entry name" value="CONJUGATIVE TRANSFER: DNA TRANSPORT"/>
    <property type="match status" value="1"/>
</dbReference>
<gene>
    <name evidence="9" type="ORF">H6H00_10255</name>
</gene>
<dbReference type="InterPro" id="IPR027417">
    <property type="entry name" value="P-loop_NTPase"/>
</dbReference>
<name>A0A7G7MN76_9PSEU</name>
<evidence type="ECO:0000256" key="3">
    <source>
        <dbReference type="ARBA" id="ARBA00022692"/>
    </source>
</evidence>
<dbReference type="CDD" id="cd01127">
    <property type="entry name" value="TrwB_TraG_TraD_VirD4"/>
    <property type="match status" value="1"/>
</dbReference>
<evidence type="ECO:0000256" key="7">
    <source>
        <dbReference type="SAM" id="Phobius"/>
    </source>
</evidence>
<evidence type="ECO:0000259" key="8">
    <source>
        <dbReference type="Pfam" id="PF12696"/>
    </source>
</evidence>
<dbReference type="RefSeq" id="WP_185721059.1">
    <property type="nucleotide sequence ID" value="NZ_BAAAWI010000001.1"/>
</dbReference>
<evidence type="ECO:0000313" key="9">
    <source>
        <dbReference type="EMBL" id="QNG54237.1"/>
    </source>
</evidence>
<evidence type="ECO:0000313" key="10">
    <source>
        <dbReference type="Proteomes" id="UP000515728"/>
    </source>
</evidence>
<dbReference type="KEGG" id="ppel:H6H00_10255"/>
<organism evidence="9 10">
    <name type="scientific">Pseudonocardia petroleophila</name>
    <dbReference type="NCBI Taxonomy" id="37331"/>
    <lineage>
        <taxon>Bacteria</taxon>
        <taxon>Bacillati</taxon>
        <taxon>Actinomycetota</taxon>
        <taxon>Actinomycetes</taxon>
        <taxon>Pseudonocardiales</taxon>
        <taxon>Pseudonocardiaceae</taxon>
        <taxon>Pseudonocardia</taxon>
    </lineage>
</organism>
<proteinExistence type="predicted"/>
<evidence type="ECO:0000256" key="2">
    <source>
        <dbReference type="ARBA" id="ARBA00022475"/>
    </source>
</evidence>
<dbReference type="PANTHER" id="PTHR37937:SF1">
    <property type="entry name" value="CONJUGATIVE TRANSFER: DNA TRANSPORT"/>
    <property type="match status" value="1"/>
</dbReference>
<evidence type="ECO:0000256" key="1">
    <source>
        <dbReference type="ARBA" id="ARBA00004651"/>
    </source>
</evidence>
<dbReference type="AlphaFoldDB" id="A0A7G7MN76"/>
<sequence>MNTSLLTLFVVLVAIAAISHRRGARAVALGSAVLAALPGWALIRTSHPLLLAALLVAVAGWLWMRHGRTMATVTRWGSSARRKAGVASTGDIVRSGSALAMRRRTPHVRPSLRASSRRARLVQLVRLPAVSVAVELCRVAGLRVWASIEDVVLAFGGPRVGKSQWLAGRIIDAPGAVLVTSTRMDLLNQTAALRARVGPVSVFNPVGLGGLPSSITFDPLTDCDDPAAANERAADMIAAVNRGGGPDREFWDEQGRRNLAALMHAAALGGHTMADVGTWLSALDDHQQRILLLLRNRSPEPAFEAAVRQFIGTNERTRTSITSTIAPAIGWLTHAPAREAARPIAEGGRPFVVTALLAAKATVYMLGGDEAQVAPLVCALTGYIARQARRLADRQPGGRLDPPLSLRLDEAALICPIPLDKWSADMGGRGISIVACFQSRAQLVDCYGVAKAAVTLNNSGARALFGGTADRDDLNYWSTLAGERDEPTTTTDMHGRVASRTTRRVPVLGPAQLANLPAGRVVVFRRDMPPVVGRAEQAWRRADVHAVHHPDALTVRARAWRRRQVARTATAVARNTRPARTWVVARRRAATGWCSTRWTALRVRVTGHGGPVRYQGPPVVPGQVIPFPPPEVRRQNDDPWGDAR</sequence>
<feature type="domain" description="TraD/TraG TraM recognition site" evidence="8">
    <location>
        <begin position="403"/>
        <end position="517"/>
    </location>
</feature>
<dbReference type="Pfam" id="PF12696">
    <property type="entry name" value="TraG-D_C"/>
    <property type="match status" value="1"/>
</dbReference>
<keyword evidence="10" id="KW-1185">Reference proteome</keyword>
<feature type="compositionally biased region" description="Basic and acidic residues" evidence="6">
    <location>
        <begin position="631"/>
        <end position="644"/>
    </location>
</feature>
<dbReference type="InterPro" id="IPR032689">
    <property type="entry name" value="TraG-D_C"/>
</dbReference>
<dbReference type="InterPro" id="IPR051539">
    <property type="entry name" value="T4SS-coupling_protein"/>
</dbReference>
<reference evidence="9 10" key="1">
    <citation type="submission" date="2020-08" db="EMBL/GenBank/DDBJ databases">
        <authorList>
            <person name="Mo P."/>
        </authorList>
    </citation>
    <scope>NUCLEOTIDE SEQUENCE [LARGE SCALE GENOMIC DNA]</scope>
    <source>
        <strain evidence="9 10">CGMCC 4.1532</strain>
    </source>
</reference>
<keyword evidence="3 7" id="KW-0812">Transmembrane</keyword>
<comment type="subcellular location">
    <subcellularLocation>
        <location evidence="1">Cell membrane</location>
        <topology evidence="1">Multi-pass membrane protein</topology>
    </subcellularLocation>
</comment>
<keyword evidence="2" id="KW-1003">Cell membrane</keyword>
<dbReference type="SUPFAM" id="SSF52540">
    <property type="entry name" value="P-loop containing nucleoside triphosphate hydrolases"/>
    <property type="match status" value="1"/>
</dbReference>
<feature type="region of interest" description="Disordered" evidence="6">
    <location>
        <begin position="614"/>
        <end position="644"/>
    </location>
</feature>
<evidence type="ECO:0000256" key="4">
    <source>
        <dbReference type="ARBA" id="ARBA00022989"/>
    </source>
</evidence>
<keyword evidence="5 7" id="KW-0472">Membrane</keyword>
<evidence type="ECO:0000256" key="6">
    <source>
        <dbReference type="SAM" id="MobiDB-lite"/>
    </source>
</evidence>
<accession>A0A7G7MN76</accession>
<dbReference type="Gene3D" id="3.40.50.300">
    <property type="entry name" value="P-loop containing nucleotide triphosphate hydrolases"/>
    <property type="match status" value="1"/>
</dbReference>
<protein>
    <submittedName>
        <fullName evidence="9">TraM recognition domain-containing protein</fullName>
    </submittedName>
</protein>
<keyword evidence="4 7" id="KW-1133">Transmembrane helix</keyword>
<dbReference type="GO" id="GO:0005886">
    <property type="term" value="C:plasma membrane"/>
    <property type="evidence" value="ECO:0007669"/>
    <property type="project" value="UniProtKB-SubCell"/>
</dbReference>
<feature type="transmembrane region" description="Helical" evidence="7">
    <location>
        <begin position="45"/>
        <end position="64"/>
    </location>
</feature>
<feature type="compositionally biased region" description="Low complexity" evidence="6">
    <location>
        <begin position="614"/>
        <end position="625"/>
    </location>
</feature>